<dbReference type="Proteomes" id="UP001162834">
    <property type="component" value="Chromosome"/>
</dbReference>
<protein>
    <recommendedName>
        <fullName evidence="5">Carbon monoxide dehydrogenase</fullName>
    </recommendedName>
</protein>
<dbReference type="AlphaFoldDB" id="A0A9E6Y2B9"/>
<dbReference type="Pfam" id="PF06240">
    <property type="entry name" value="COXG"/>
    <property type="match status" value="1"/>
</dbReference>
<keyword evidence="2" id="KW-0472">Membrane</keyword>
<evidence type="ECO:0000313" key="3">
    <source>
        <dbReference type="EMBL" id="UGS38987.1"/>
    </source>
</evidence>
<dbReference type="SUPFAM" id="SSF55961">
    <property type="entry name" value="Bet v1-like"/>
    <property type="match status" value="1"/>
</dbReference>
<organism evidence="3 4">
    <name type="scientific">Capillimicrobium parvum</name>
    <dbReference type="NCBI Taxonomy" id="2884022"/>
    <lineage>
        <taxon>Bacteria</taxon>
        <taxon>Bacillati</taxon>
        <taxon>Actinomycetota</taxon>
        <taxon>Thermoleophilia</taxon>
        <taxon>Solirubrobacterales</taxon>
        <taxon>Capillimicrobiaceae</taxon>
        <taxon>Capillimicrobium</taxon>
    </lineage>
</organism>
<evidence type="ECO:0008006" key="5">
    <source>
        <dbReference type="Google" id="ProtNLM"/>
    </source>
</evidence>
<keyword evidence="4" id="KW-1185">Reference proteome</keyword>
<evidence type="ECO:0000313" key="4">
    <source>
        <dbReference type="Proteomes" id="UP001162834"/>
    </source>
</evidence>
<dbReference type="InterPro" id="IPR010419">
    <property type="entry name" value="CO_DH_gsu"/>
</dbReference>
<dbReference type="EMBL" id="CP087164">
    <property type="protein sequence ID" value="UGS38987.1"/>
    <property type="molecule type" value="Genomic_DNA"/>
</dbReference>
<proteinExistence type="predicted"/>
<keyword evidence="2" id="KW-0812">Transmembrane</keyword>
<sequence>MQLTDDFTVPVSVDRLWELLNDVEKIAPCVPGFTLSEANHPDYTGRMKVKVGAITVTYDATITFVERDEANRRVVLAVKGKELRGGGSVNATITSSLTDRGAETSAEMVTDVQVTGRVAQFGRGIIADVSSRMTEQFVDRLNAQLLAPAAETPEASETTSPQPPSTQAPREEEPLDLGSVAAVPVLKRLAPALGALLLLGLVVLLLKRRSR</sequence>
<keyword evidence="2" id="KW-1133">Transmembrane helix</keyword>
<dbReference type="InterPro" id="IPR023393">
    <property type="entry name" value="START-like_dom_sf"/>
</dbReference>
<dbReference type="CDD" id="cd07823">
    <property type="entry name" value="SRPBCC_5"/>
    <property type="match status" value="1"/>
</dbReference>
<name>A0A9E6Y2B9_9ACTN</name>
<dbReference type="PANTHER" id="PTHR38588">
    <property type="entry name" value="BLL0334 PROTEIN"/>
    <property type="match status" value="1"/>
</dbReference>
<dbReference type="KEGG" id="sbae:DSM104329_05419"/>
<reference evidence="3" key="1">
    <citation type="journal article" date="2022" name="Int. J. Syst. Evol. Microbiol.">
        <title>Pseudomonas aegrilactucae sp. nov. and Pseudomonas morbosilactucae sp. nov., pathogens causing bacterial rot of lettuce in Japan.</title>
        <authorList>
            <person name="Sawada H."/>
            <person name="Fujikawa T."/>
            <person name="Satou M."/>
        </authorList>
    </citation>
    <scope>NUCLEOTIDE SEQUENCE</scope>
    <source>
        <strain evidence="3">0166_1</strain>
    </source>
</reference>
<dbReference type="PANTHER" id="PTHR38588:SF1">
    <property type="entry name" value="BLL0334 PROTEIN"/>
    <property type="match status" value="1"/>
</dbReference>
<feature type="region of interest" description="Disordered" evidence="1">
    <location>
        <begin position="149"/>
        <end position="174"/>
    </location>
</feature>
<evidence type="ECO:0000256" key="2">
    <source>
        <dbReference type="SAM" id="Phobius"/>
    </source>
</evidence>
<dbReference type="RefSeq" id="WP_259312998.1">
    <property type="nucleotide sequence ID" value="NZ_CP087164.1"/>
</dbReference>
<dbReference type="Gene3D" id="3.30.530.20">
    <property type="match status" value="1"/>
</dbReference>
<feature type="compositionally biased region" description="Low complexity" evidence="1">
    <location>
        <begin position="149"/>
        <end position="160"/>
    </location>
</feature>
<gene>
    <name evidence="3" type="ORF">DSM104329_05419</name>
</gene>
<accession>A0A9E6Y2B9</accession>
<evidence type="ECO:0000256" key="1">
    <source>
        <dbReference type="SAM" id="MobiDB-lite"/>
    </source>
</evidence>
<feature type="transmembrane region" description="Helical" evidence="2">
    <location>
        <begin position="189"/>
        <end position="206"/>
    </location>
</feature>